<feature type="domain" description="Thiamine phosphate synthase/TenI" evidence="12">
    <location>
        <begin position="11"/>
        <end position="190"/>
    </location>
</feature>
<sequence length="215" mass="21801">MPAKPLPAQGLYAITRDGPEDIDALCLAVAAALRGGAVLVQYRAKSAPDPTAAAERLLALCRAAGVPLIINDSVELAAQTGADGVHLGRDDPSPQAARRRLGDGAIIGVSCYDSVALALAAEAAGADYAAFGRFFPSRTKPGAPLARLDTLIEARRRLHIPLAAIGGITPDNAAPLLEAGAGLLAVVEGVFGGDDPAAAARRFAPLFEPGRGGPT</sequence>
<dbReference type="Pfam" id="PF02581">
    <property type="entry name" value="TMP-TENI"/>
    <property type="match status" value="1"/>
</dbReference>
<feature type="binding site" evidence="9">
    <location>
        <position position="71"/>
    </location>
    <ligand>
        <name>4-amino-2-methyl-5-(diphosphooxymethyl)pyrimidine</name>
        <dbReference type="ChEBI" id="CHEBI:57841"/>
    </ligand>
</feature>
<comment type="catalytic activity">
    <reaction evidence="6 9 10">
        <text>4-methyl-5-(2-phosphooxyethyl)-thiazole + 4-amino-2-methyl-5-(diphosphooxymethyl)pyrimidine + H(+) = thiamine phosphate + diphosphate</text>
        <dbReference type="Rhea" id="RHEA:22328"/>
        <dbReference type="ChEBI" id="CHEBI:15378"/>
        <dbReference type="ChEBI" id="CHEBI:33019"/>
        <dbReference type="ChEBI" id="CHEBI:37575"/>
        <dbReference type="ChEBI" id="CHEBI:57841"/>
        <dbReference type="ChEBI" id="CHEBI:58296"/>
        <dbReference type="EC" id="2.5.1.3"/>
    </reaction>
</comment>
<dbReference type="InterPro" id="IPR034291">
    <property type="entry name" value="TMP_synthase"/>
</dbReference>
<dbReference type="Gene3D" id="3.20.20.70">
    <property type="entry name" value="Aldolase class I"/>
    <property type="match status" value="1"/>
</dbReference>
<feature type="binding site" evidence="9">
    <location>
        <begin position="137"/>
        <end position="139"/>
    </location>
    <ligand>
        <name>2-[(2R,5Z)-2-carboxy-4-methylthiazol-5(2H)-ylidene]ethyl phosphate</name>
        <dbReference type="ChEBI" id="CHEBI:62899"/>
    </ligand>
</feature>
<evidence type="ECO:0000256" key="5">
    <source>
        <dbReference type="ARBA" id="ARBA00022977"/>
    </source>
</evidence>
<comment type="catalytic activity">
    <reaction evidence="8 9 10">
        <text>2-[(2R,5Z)-2-carboxy-4-methylthiazol-5(2H)-ylidene]ethyl phosphate + 4-amino-2-methyl-5-(diphosphooxymethyl)pyrimidine + 2 H(+) = thiamine phosphate + CO2 + diphosphate</text>
        <dbReference type="Rhea" id="RHEA:47844"/>
        <dbReference type="ChEBI" id="CHEBI:15378"/>
        <dbReference type="ChEBI" id="CHEBI:16526"/>
        <dbReference type="ChEBI" id="CHEBI:33019"/>
        <dbReference type="ChEBI" id="CHEBI:37575"/>
        <dbReference type="ChEBI" id="CHEBI:57841"/>
        <dbReference type="ChEBI" id="CHEBI:62899"/>
        <dbReference type="EC" id="2.5.1.3"/>
    </reaction>
</comment>
<feature type="binding site" evidence="9">
    <location>
        <begin position="41"/>
        <end position="45"/>
    </location>
    <ligand>
        <name>4-amino-2-methyl-5-(diphosphooxymethyl)pyrimidine</name>
        <dbReference type="ChEBI" id="CHEBI:57841"/>
    </ligand>
</feature>
<dbReference type="PANTHER" id="PTHR20857:SF15">
    <property type="entry name" value="THIAMINE-PHOSPHATE SYNTHASE"/>
    <property type="match status" value="1"/>
</dbReference>
<evidence type="ECO:0000256" key="1">
    <source>
        <dbReference type="ARBA" id="ARBA00005165"/>
    </source>
</evidence>
<organism evidence="13 14">
    <name type="scientific">Methylomagnum ishizawai</name>
    <dbReference type="NCBI Taxonomy" id="1760988"/>
    <lineage>
        <taxon>Bacteria</taxon>
        <taxon>Pseudomonadati</taxon>
        <taxon>Pseudomonadota</taxon>
        <taxon>Gammaproteobacteria</taxon>
        <taxon>Methylococcales</taxon>
        <taxon>Methylococcaceae</taxon>
        <taxon>Methylomagnum</taxon>
    </lineage>
</organism>
<protein>
    <recommendedName>
        <fullName evidence="9">Thiamine-phosphate synthase</fullName>
        <shortName evidence="9">TP synthase</shortName>
        <shortName evidence="9">TPS</shortName>
        <ecNumber evidence="9">2.5.1.3</ecNumber>
    </recommendedName>
    <alternativeName>
        <fullName evidence="9">Thiamine-phosphate pyrophosphorylase</fullName>
        <shortName evidence="9">TMP pyrophosphorylase</shortName>
        <shortName evidence="9">TMP-PPase</shortName>
    </alternativeName>
</protein>
<dbReference type="InterPro" id="IPR013785">
    <property type="entry name" value="Aldolase_TIM"/>
</dbReference>
<dbReference type="SUPFAM" id="SSF51391">
    <property type="entry name" value="Thiamin phosphate synthase"/>
    <property type="match status" value="1"/>
</dbReference>
<comment type="similarity">
    <text evidence="9 10">Belongs to the thiamine-phosphate synthase family.</text>
</comment>
<dbReference type="GO" id="GO:0009229">
    <property type="term" value="P:thiamine diphosphate biosynthetic process"/>
    <property type="evidence" value="ECO:0007669"/>
    <property type="project" value="UniProtKB-UniRule"/>
</dbReference>
<reference evidence="13 14" key="1">
    <citation type="submission" date="2016-12" db="EMBL/GenBank/DDBJ databases">
        <authorList>
            <person name="Song W.-J."/>
            <person name="Kurnit D.M."/>
        </authorList>
    </citation>
    <scope>NUCLEOTIDE SEQUENCE [LARGE SCALE GENOMIC DNA]</scope>
    <source>
        <strain evidence="13 14">175</strain>
    </source>
</reference>
<feature type="binding site" evidence="9">
    <location>
        <position position="167"/>
    </location>
    <ligand>
        <name>2-[(2R,5Z)-2-carboxy-4-methylthiazol-5(2H)-ylidene]ethyl phosphate</name>
        <dbReference type="ChEBI" id="CHEBI:62899"/>
    </ligand>
</feature>
<dbReference type="HAMAP" id="MF_00097">
    <property type="entry name" value="TMP_synthase"/>
    <property type="match status" value="1"/>
</dbReference>
<keyword evidence="4 9" id="KW-0460">Magnesium</keyword>
<feature type="binding site" evidence="9">
    <location>
        <position position="91"/>
    </location>
    <ligand>
        <name>Mg(2+)</name>
        <dbReference type="ChEBI" id="CHEBI:18420"/>
    </ligand>
</feature>
<keyword evidence="5 9" id="KW-0784">Thiamine biosynthesis</keyword>
<evidence type="ECO:0000256" key="7">
    <source>
        <dbReference type="ARBA" id="ARBA00047851"/>
    </source>
</evidence>
<dbReference type="InterPro" id="IPR022998">
    <property type="entry name" value="ThiamineP_synth_TenI"/>
</dbReference>
<keyword evidence="2 9" id="KW-0808">Transferase</keyword>
<evidence type="ECO:0000256" key="8">
    <source>
        <dbReference type="ARBA" id="ARBA00047883"/>
    </source>
</evidence>
<dbReference type="InterPro" id="IPR036206">
    <property type="entry name" value="ThiamineP_synth_sf"/>
</dbReference>
<dbReference type="UniPathway" id="UPA00060">
    <property type="reaction ID" value="UER00141"/>
</dbReference>
<dbReference type="EMBL" id="FXAM01000001">
    <property type="protein sequence ID" value="SMF94753.1"/>
    <property type="molecule type" value="Genomic_DNA"/>
</dbReference>
<dbReference type="GO" id="GO:0000287">
    <property type="term" value="F:magnesium ion binding"/>
    <property type="evidence" value="ECO:0007669"/>
    <property type="project" value="UniProtKB-UniRule"/>
</dbReference>
<dbReference type="AlphaFoldDB" id="A0A1Y6D1M7"/>
<dbReference type="GO" id="GO:0005737">
    <property type="term" value="C:cytoplasm"/>
    <property type="evidence" value="ECO:0007669"/>
    <property type="project" value="TreeGrafter"/>
</dbReference>
<evidence type="ECO:0000256" key="2">
    <source>
        <dbReference type="ARBA" id="ARBA00022679"/>
    </source>
</evidence>
<gene>
    <name evidence="9" type="primary">thiE</name>
    <name evidence="13" type="ORF">SAMN02949497_2086</name>
</gene>
<comment type="caution">
    <text evidence="9">Lacks conserved residue(s) required for the propagation of feature annotation.</text>
</comment>
<feature type="binding site" evidence="9">
    <location>
        <position position="72"/>
    </location>
    <ligand>
        <name>Mg(2+)</name>
        <dbReference type="ChEBI" id="CHEBI:18420"/>
    </ligand>
</feature>
<keyword evidence="3 9" id="KW-0479">Metal-binding</keyword>
<comment type="catalytic activity">
    <reaction evidence="7 9 10">
        <text>2-(2-carboxy-4-methylthiazol-5-yl)ethyl phosphate + 4-amino-2-methyl-5-(diphosphooxymethyl)pyrimidine + 2 H(+) = thiamine phosphate + CO2 + diphosphate</text>
        <dbReference type="Rhea" id="RHEA:47848"/>
        <dbReference type="ChEBI" id="CHEBI:15378"/>
        <dbReference type="ChEBI" id="CHEBI:16526"/>
        <dbReference type="ChEBI" id="CHEBI:33019"/>
        <dbReference type="ChEBI" id="CHEBI:37575"/>
        <dbReference type="ChEBI" id="CHEBI:57841"/>
        <dbReference type="ChEBI" id="CHEBI:62890"/>
        <dbReference type="EC" id="2.5.1.3"/>
    </reaction>
</comment>
<evidence type="ECO:0000313" key="13">
    <source>
        <dbReference type="EMBL" id="SMF94753.1"/>
    </source>
</evidence>
<evidence type="ECO:0000256" key="10">
    <source>
        <dbReference type="RuleBase" id="RU003826"/>
    </source>
</evidence>
<dbReference type="RefSeq" id="WP_085212411.1">
    <property type="nucleotide sequence ID" value="NZ_FXAM01000001.1"/>
</dbReference>
<evidence type="ECO:0000256" key="6">
    <source>
        <dbReference type="ARBA" id="ARBA00047334"/>
    </source>
</evidence>
<evidence type="ECO:0000259" key="12">
    <source>
        <dbReference type="Pfam" id="PF02581"/>
    </source>
</evidence>
<dbReference type="NCBIfam" id="TIGR00693">
    <property type="entry name" value="thiE"/>
    <property type="match status" value="1"/>
</dbReference>
<proteinExistence type="inferred from homology"/>
<dbReference type="STRING" id="1760988.SAMN02949497_2086"/>
<accession>A0A1Y6D1M7</accession>
<dbReference type="GO" id="GO:0004789">
    <property type="term" value="F:thiamine-phosphate diphosphorylase activity"/>
    <property type="evidence" value="ECO:0007669"/>
    <property type="project" value="UniProtKB-UniRule"/>
</dbReference>
<comment type="cofactor">
    <cofactor evidence="9">
        <name>Mg(2+)</name>
        <dbReference type="ChEBI" id="CHEBI:18420"/>
    </cofactor>
    <text evidence="9">Binds 1 Mg(2+) ion per subunit.</text>
</comment>
<feature type="binding site" evidence="9">
    <location>
        <position position="140"/>
    </location>
    <ligand>
        <name>4-amino-2-methyl-5-(diphosphooxymethyl)pyrimidine</name>
        <dbReference type="ChEBI" id="CHEBI:57841"/>
    </ligand>
</feature>
<evidence type="ECO:0000256" key="9">
    <source>
        <dbReference type="HAMAP-Rule" id="MF_00097"/>
    </source>
</evidence>
<dbReference type="GO" id="GO:0009228">
    <property type="term" value="P:thiamine biosynthetic process"/>
    <property type="evidence" value="ECO:0007669"/>
    <property type="project" value="UniProtKB-KW"/>
</dbReference>
<feature type="binding site" evidence="9">
    <location>
        <position position="110"/>
    </location>
    <ligand>
        <name>4-amino-2-methyl-5-(diphosphooxymethyl)pyrimidine</name>
        <dbReference type="ChEBI" id="CHEBI:57841"/>
    </ligand>
</feature>
<evidence type="ECO:0000256" key="4">
    <source>
        <dbReference type="ARBA" id="ARBA00022842"/>
    </source>
</evidence>
<dbReference type="PANTHER" id="PTHR20857">
    <property type="entry name" value="THIAMINE-PHOSPHATE PYROPHOSPHORYLASE"/>
    <property type="match status" value="1"/>
</dbReference>
<evidence type="ECO:0000256" key="3">
    <source>
        <dbReference type="ARBA" id="ARBA00022723"/>
    </source>
</evidence>
<dbReference type="Proteomes" id="UP000192923">
    <property type="component" value="Unassembled WGS sequence"/>
</dbReference>
<dbReference type="OrthoDB" id="9789949at2"/>
<comment type="pathway">
    <text evidence="1 9 11">Cofactor biosynthesis; thiamine diphosphate biosynthesis; thiamine phosphate from 4-amino-2-methyl-5-diphosphomethylpyrimidine and 4-methyl-5-(2-phosphoethyl)-thiazole: step 1/1.</text>
</comment>
<evidence type="ECO:0000313" key="14">
    <source>
        <dbReference type="Proteomes" id="UP000192923"/>
    </source>
</evidence>
<evidence type="ECO:0000256" key="11">
    <source>
        <dbReference type="RuleBase" id="RU004253"/>
    </source>
</evidence>
<name>A0A1Y6D1M7_9GAMM</name>
<keyword evidence="14" id="KW-1185">Reference proteome</keyword>
<dbReference type="CDD" id="cd00564">
    <property type="entry name" value="TMP_TenI"/>
    <property type="match status" value="1"/>
</dbReference>
<dbReference type="EC" id="2.5.1.3" evidence="9"/>
<comment type="function">
    <text evidence="9">Condenses 4-methyl-5-(beta-hydroxyethyl)thiazole monophosphate (THZ-P) and 2-methyl-4-amino-5-hydroxymethyl pyrimidine pyrophosphate (HMP-PP) to form thiamine monophosphate (TMP).</text>
</comment>